<keyword evidence="4" id="KW-0804">Transcription</keyword>
<dbReference type="GO" id="GO:0003700">
    <property type="term" value="F:DNA-binding transcription factor activity"/>
    <property type="evidence" value="ECO:0007669"/>
    <property type="project" value="InterPro"/>
</dbReference>
<evidence type="ECO:0000256" key="3">
    <source>
        <dbReference type="ARBA" id="ARBA00023125"/>
    </source>
</evidence>
<evidence type="ECO:0000259" key="7">
    <source>
        <dbReference type="PROSITE" id="PS51369"/>
    </source>
</evidence>
<dbReference type="Proteomes" id="UP000326939">
    <property type="component" value="Chromosome 16"/>
</dbReference>
<feature type="compositionally biased region" description="Basic residues" evidence="6">
    <location>
        <begin position="58"/>
        <end position="68"/>
    </location>
</feature>
<dbReference type="InterPro" id="IPR005333">
    <property type="entry name" value="Transcription_factor_TCP"/>
</dbReference>
<dbReference type="AlphaFoldDB" id="A0A5N5JML7"/>
<dbReference type="PANTHER" id="PTHR31072:SF91">
    <property type="entry name" value="TRANSCRIPTION FACTOR TCP6"/>
    <property type="match status" value="1"/>
</dbReference>
<dbReference type="GO" id="GO:0043565">
    <property type="term" value="F:sequence-specific DNA binding"/>
    <property type="evidence" value="ECO:0007669"/>
    <property type="project" value="TreeGrafter"/>
</dbReference>
<protein>
    <recommendedName>
        <fullName evidence="7">TCP domain-containing protein</fullName>
    </recommendedName>
</protein>
<dbReference type="GO" id="GO:0005634">
    <property type="term" value="C:nucleus"/>
    <property type="evidence" value="ECO:0007669"/>
    <property type="project" value="UniProtKB-SubCell"/>
</dbReference>
<evidence type="ECO:0000313" key="8">
    <source>
        <dbReference type="EMBL" id="KAB5519866.1"/>
    </source>
</evidence>
<gene>
    <name evidence="8" type="ORF">DKX38_024185</name>
</gene>
<feature type="compositionally biased region" description="Polar residues" evidence="6">
    <location>
        <begin position="1"/>
        <end position="30"/>
    </location>
</feature>
<evidence type="ECO:0000256" key="4">
    <source>
        <dbReference type="ARBA" id="ARBA00023163"/>
    </source>
</evidence>
<sequence>MASETVLYNFSSTSNTQHQQPKLNNNSVVPSATPPATGGSQSKMAHPRKSTTSQSKDRHTKVHGRGRRVRMPALTAARVFQLTRELGHRSDGETIEWLLRHAEASIIASTGTGTIPSIPISTTVGSTPISSSSPPASCKVHPVNCIGPEMFSLLTAPSSRVDLDYRHMPFTALLLQPMAATVAVDAEEGRQQEHKSAIFFLVPLVGLGLRNWKGRSSCKLLCSPFSTWLEANNMRADCTRLGRTIVLLTVSGIWTHHLSLFPCYIVNPKRFSSSGFPPGRGLLQVSFCNMILICRRVENRNVLCLQPGESTGLAGARLFVDGGHDEIDEK</sequence>
<keyword evidence="9" id="KW-1185">Reference proteome</keyword>
<comment type="subcellular location">
    <subcellularLocation>
        <location evidence="1">Nucleus</location>
    </subcellularLocation>
</comment>
<dbReference type="InterPro" id="IPR017887">
    <property type="entry name" value="TF_TCP_subgr"/>
</dbReference>
<reference evidence="9" key="1">
    <citation type="journal article" date="2019" name="Gigascience">
        <title>De novo genome assembly of the endangered Acer yangbiense, a plant species with extremely small populations endemic to Yunnan Province, China.</title>
        <authorList>
            <person name="Yang J."/>
            <person name="Wariss H.M."/>
            <person name="Tao L."/>
            <person name="Zhang R."/>
            <person name="Yun Q."/>
            <person name="Hollingsworth P."/>
            <person name="Dao Z."/>
            <person name="Luo G."/>
            <person name="Guo H."/>
            <person name="Ma Y."/>
            <person name="Sun W."/>
        </authorList>
    </citation>
    <scope>NUCLEOTIDE SEQUENCE [LARGE SCALE GENOMIC DNA]</scope>
    <source>
        <strain evidence="9">cv. br00</strain>
    </source>
</reference>
<dbReference type="PANTHER" id="PTHR31072">
    <property type="entry name" value="TRANSCRIPTION FACTOR TCP4-RELATED"/>
    <property type="match status" value="1"/>
</dbReference>
<keyword evidence="5" id="KW-0539">Nucleus</keyword>
<evidence type="ECO:0000313" key="9">
    <source>
        <dbReference type="Proteomes" id="UP000326939"/>
    </source>
</evidence>
<comment type="caution">
    <text evidence="8">The sequence shown here is derived from an EMBL/GenBank/DDBJ whole genome shotgun (WGS) entry which is preliminary data.</text>
</comment>
<dbReference type="PROSITE" id="PS51369">
    <property type="entry name" value="TCP"/>
    <property type="match status" value="1"/>
</dbReference>
<organism evidence="8 9">
    <name type="scientific">Salix brachista</name>
    <dbReference type="NCBI Taxonomy" id="2182728"/>
    <lineage>
        <taxon>Eukaryota</taxon>
        <taxon>Viridiplantae</taxon>
        <taxon>Streptophyta</taxon>
        <taxon>Embryophyta</taxon>
        <taxon>Tracheophyta</taxon>
        <taxon>Spermatophyta</taxon>
        <taxon>Magnoliopsida</taxon>
        <taxon>eudicotyledons</taxon>
        <taxon>Gunneridae</taxon>
        <taxon>Pentapetalae</taxon>
        <taxon>rosids</taxon>
        <taxon>fabids</taxon>
        <taxon>Malpighiales</taxon>
        <taxon>Salicaceae</taxon>
        <taxon>Saliceae</taxon>
        <taxon>Salix</taxon>
    </lineage>
</organism>
<keyword evidence="3" id="KW-0238">DNA-binding</keyword>
<feature type="domain" description="TCP" evidence="7">
    <location>
        <begin position="55"/>
        <end position="109"/>
    </location>
</feature>
<evidence type="ECO:0000256" key="1">
    <source>
        <dbReference type="ARBA" id="ARBA00004123"/>
    </source>
</evidence>
<dbReference type="EMBL" id="VDCV01000016">
    <property type="protein sequence ID" value="KAB5519866.1"/>
    <property type="molecule type" value="Genomic_DNA"/>
</dbReference>
<name>A0A5N5JML7_9ROSI</name>
<evidence type="ECO:0000256" key="5">
    <source>
        <dbReference type="ARBA" id="ARBA00023242"/>
    </source>
</evidence>
<feature type="region of interest" description="Disordered" evidence="6">
    <location>
        <begin position="1"/>
        <end position="68"/>
    </location>
</feature>
<evidence type="ECO:0000256" key="2">
    <source>
        <dbReference type="ARBA" id="ARBA00023015"/>
    </source>
</evidence>
<proteinExistence type="predicted"/>
<dbReference type="Pfam" id="PF03634">
    <property type="entry name" value="TCP"/>
    <property type="match status" value="1"/>
</dbReference>
<evidence type="ECO:0000256" key="6">
    <source>
        <dbReference type="SAM" id="MobiDB-lite"/>
    </source>
</evidence>
<accession>A0A5N5JML7</accession>
<keyword evidence="2" id="KW-0805">Transcription regulation</keyword>